<protein>
    <submittedName>
        <fullName evidence="1">Uncharacterized protein</fullName>
    </submittedName>
</protein>
<evidence type="ECO:0000313" key="2">
    <source>
        <dbReference type="Proteomes" id="UP001056120"/>
    </source>
</evidence>
<gene>
    <name evidence="1" type="ORF">L1987_10008</name>
</gene>
<organism evidence="1 2">
    <name type="scientific">Smallanthus sonchifolius</name>
    <dbReference type="NCBI Taxonomy" id="185202"/>
    <lineage>
        <taxon>Eukaryota</taxon>
        <taxon>Viridiplantae</taxon>
        <taxon>Streptophyta</taxon>
        <taxon>Embryophyta</taxon>
        <taxon>Tracheophyta</taxon>
        <taxon>Spermatophyta</taxon>
        <taxon>Magnoliopsida</taxon>
        <taxon>eudicotyledons</taxon>
        <taxon>Gunneridae</taxon>
        <taxon>Pentapetalae</taxon>
        <taxon>asterids</taxon>
        <taxon>campanulids</taxon>
        <taxon>Asterales</taxon>
        <taxon>Asteraceae</taxon>
        <taxon>Asteroideae</taxon>
        <taxon>Heliantheae alliance</taxon>
        <taxon>Millerieae</taxon>
        <taxon>Smallanthus</taxon>
    </lineage>
</organism>
<dbReference type="Proteomes" id="UP001056120">
    <property type="component" value="Linkage Group LG03"/>
</dbReference>
<accession>A0ACB9JQW8</accession>
<proteinExistence type="predicted"/>
<sequence length="325" mass="35922">MGSDEGLVETNIGTEVARAYCMDARMVFGCGMSVLENQRWDIHHVRARAMVSAEKGEITPGSLGGLILCCLLHHHEVSVMVSMLLGDSLLVSPSFVGIATMKISSHRSGRRSMFPLFFLTSQRWYAVGLLRVLLVGKREFLWVGFESVGWFGDDHVNMIFTIGFVLVGLIYMVVLVEWREYIESDTMELQQQDSCCSIPGKLRVSNPGGFVLLSGIFAQCMLPKLGIDLKKNIGRMLIIDLHELSAVVTPASEAMAGVVTSLVDYDIWEMCLHRPNGVCVLGLIWYNSAHEGKATDHRQGCVPIGLSEILGFNWTSLFGFTVLGE</sequence>
<name>A0ACB9JQW8_9ASTR</name>
<reference evidence="1 2" key="2">
    <citation type="journal article" date="2022" name="Mol. Ecol. Resour.">
        <title>The genomes of chicory, endive, great burdock and yacon provide insights into Asteraceae paleo-polyploidization history and plant inulin production.</title>
        <authorList>
            <person name="Fan W."/>
            <person name="Wang S."/>
            <person name="Wang H."/>
            <person name="Wang A."/>
            <person name="Jiang F."/>
            <person name="Liu H."/>
            <person name="Zhao H."/>
            <person name="Xu D."/>
            <person name="Zhang Y."/>
        </authorList>
    </citation>
    <scope>NUCLEOTIDE SEQUENCE [LARGE SCALE GENOMIC DNA]</scope>
    <source>
        <strain evidence="2">cv. Yunnan</strain>
        <tissue evidence="1">Leaves</tissue>
    </source>
</reference>
<keyword evidence="2" id="KW-1185">Reference proteome</keyword>
<evidence type="ECO:0000313" key="1">
    <source>
        <dbReference type="EMBL" id="KAI3822418.1"/>
    </source>
</evidence>
<comment type="caution">
    <text evidence="1">The sequence shown here is derived from an EMBL/GenBank/DDBJ whole genome shotgun (WGS) entry which is preliminary data.</text>
</comment>
<reference evidence="2" key="1">
    <citation type="journal article" date="2022" name="Mol. Ecol. Resour.">
        <title>The genomes of chicory, endive, great burdock and yacon provide insights into Asteraceae palaeo-polyploidization history and plant inulin production.</title>
        <authorList>
            <person name="Fan W."/>
            <person name="Wang S."/>
            <person name="Wang H."/>
            <person name="Wang A."/>
            <person name="Jiang F."/>
            <person name="Liu H."/>
            <person name="Zhao H."/>
            <person name="Xu D."/>
            <person name="Zhang Y."/>
        </authorList>
    </citation>
    <scope>NUCLEOTIDE SEQUENCE [LARGE SCALE GENOMIC DNA]</scope>
    <source>
        <strain evidence="2">cv. Yunnan</strain>
    </source>
</reference>
<dbReference type="EMBL" id="CM042020">
    <property type="protein sequence ID" value="KAI3822418.1"/>
    <property type="molecule type" value="Genomic_DNA"/>
</dbReference>